<proteinExistence type="predicted"/>
<evidence type="ECO:0000313" key="2">
    <source>
        <dbReference type="Proteomes" id="UP000240317"/>
    </source>
</evidence>
<gene>
    <name evidence="1" type="ORF">C8263_06560</name>
</gene>
<protein>
    <submittedName>
        <fullName evidence="1">Uncharacterized protein</fullName>
    </submittedName>
</protein>
<comment type="caution">
    <text evidence="1">The sequence shown here is derived from an EMBL/GenBank/DDBJ whole genome shotgun (WGS) entry which is preliminary data.</text>
</comment>
<reference evidence="1 2" key="1">
    <citation type="submission" date="2018-03" db="EMBL/GenBank/DDBJ databases">
        <title>Draft genome of Deinococcus sp. OD32.</title>
        <authorList>
            <person name="Wang X.-P."/>
            <person name="Du Z.-J."/>
        </authorList>
    </citation>
    <scope>NUCLEOTIDE SEQUENCE [LARGE SCALE GENOMIC DNA]</scope>
    <source>
        <strain evidence="1 2">OD32</strain>
    </source>
</reference>
<name>A0A2T3W984_9DEIO</name>
<dbReference type="EMBL" id="PYSV01000005">
    <property type="protein sequence ID" value="PTA68461.1"/>
    <property type="molecule type" value="Genomic_DNA"/>
</dbReference>
<evidence type="ECO:0000313" key="1">
    <source>
        <dbReference type="EMBL" id="PTA68461.1"/>
    </source>
</evidence>
<dbReference type="Proteomes" id="UP000240317">
    <property type="component" value="Unassembled WGS sequence"/>
</dbReference>
<keyword evidence="2" id="KW-1185">Reference proteome</keyword>
<sequence length="60" mass="6706">MRSQSWQGEQENARGCPCSFLRGVRHLSGVLTSLDLFPFCQPLLSMQAVLKREGDKAVLI</sequence>
<accession>A0A2T3W984</accession>
<dbReference type="AlphaFoldDB" id="A0A2T3W984"/>
<organism evidence="1 2">
    <name type="scientific">Deinococcus arcticus</name>
    <dbReference type="NCBI Taxonomy" id="2136176"/>
    <lineage>
        <taxon>Bacteria</taxon>
        <taxon>Thermotogati</taxon>
        <taxon>Deinococcota</taxon>
        <taxon>Deinococci</taxon>
        <taxon>Deinococcales</taxon>
        <taxon>Deinococcaceae</taxon>
        <taxon>Deinococcus</taxon>
    </lineage>
</organism>